<name>A0ABP9WIU4_9MICO</name>
<keyword evidence="5" id="KW-1185">Reference proteome</keyword>
<feature type="compositionally biased region" description="Polar residues" evidence="2">
    <location>
        <begin position="11"/>
        <end position="33"/>
    </location>
</feature>
<protein>
    <recommendedName>
        <fullName evidence="1">endopeptidase La</fullName>
        <ecNumber evidence="1">3.4.21.53</ecNumber>
    </recommendedName>
</protein>
<reference evidence="4 5" key="1">
    <citation type="submission" date="2024-02" db="EMBL/GenBank/DDBJ databases">
        <title>Lysinimicrobium sediminis NBRC 112286.</title>
        <authorList>
            <person name="Ichikawa N."/>
            <person name="Katano-Makiyama Y."/>
            <person name="Hidaka K."/>
        </authorList>
    </citation>
    <scope>NUCLEOTIDE SEQUENCE [LARGE SCALE GENOMIC DNA]</scope>
    <source>
        <strain evidence="4 5">NBRC 112286</strain>
    </source>
</reference>
<comment type="caution">
    <text evidence="4">The sequence shown here is derived from an EMBL/GenBank/DDBJ whole genome shotgun (WGS) entry which is preliminary data.</text>
</comment>
<dbReference type="InterPro" id="IPR008269">
    <property type="entry name" value="Lon_proteolytic"/>
</dbReference>
<dbReference type="PROSITE" id="PS51786">
    <property type="entry name" value="LON_PROTEOLYTIC"/>
    <property type="match status" value="1"/>
</dbReference>
<dbReference type="PANTHER" id="PTHR10046">
    <property type="entry name" value="ATP DEPENDENT LON PROTEASE FAMILY MEMBER"/>
    <property type="match status" value="1"/>
</dbReference>
<feature type="active site" evidence="1">
    <location>
        <position position="271"/>
    </location>
</feature>
<evidence type="ECO:0000313" key="5">
    <source>
        <dbReference type="Proteomes" id="UP001426770"/>
    </source>
</evidence>
<evidence type="ECO:0000259" key="3">
    <source>
        <dbReference type="PROSITE" id="PS51786"/>
    </source>
</evidence>
<dbReference type="SUPFAM" id="SSF50156">
    <property type="entry name" value="PDZ domain-like"/>
    <property type="match status" value="1"/>
</dbReference>
<keyword evidence="1" id="KW-0720">Serine protease</keyword>
<dbReference type="InterPro" id="IPR027065">
    <property type="entry name" value="Lon_Prtase"/>
</dbReference>
<dbReference type="EMBL" id="BAABRR010000012">
    <property type="protein sequence ID" value="GAA5519665.1"/>
    <property type="molecule type" value="Genomic_DNA"/>
</dbReference>
<keyword evidence="1" id="KW-0645">Protease</keyword>
<evidence type="ECO:0000256" key="2">
    <source>
        <dbReference type="SAM" id="MobiDB-lite"/>
    </source>
</evidence>
<dbReference type="Pfam" id="PF05362">
    <property type="entry name" value="Lon_C"/>
    <property type="match status" value="1"/>
</dbReference>
<evidence type="ECO:0000256" key="1">
    <source>
        <dbReference type="PROSITE-ProRule" id="PRU01122"/>
    </source>
</evidence>
<gene>
    <name evidence="4" type="primary">ylbL</name>
    <name evidence="4" type="ORF">Lsed01_02117</name>
</gene>
<dbReference type="EC" id="3.4.21.53" evidence="1"/>
<dbReference type="Gene3D" id="3.30.230.10">
    <property type="match status" value="1"/>
</dbReference>
<dbReference type="Gene3D" id="2.30.42.10">
    <property type="match status" value="1"/>
</dbReference>
<feature type="region of interest" description="Disordered" evidence="2">
    <location>
        <begin position="1"/>
        <end position="33"/>
    </location>
</feature>
<keyword evidence="1" id="KW-0378">Hydrolase</keyword>
<comment type="similarity">
    <text evidence="1">Belongs to the peptidase S16 family.</text>
</comment>
<dbReference type="InterPro" id="IPR001478">
    <property type="entry name" value="PDZ"/>
</dbReference>
<dbReference type="InterPro" id="IPR020568">
    <property type="entry name" value="Ribosomal_Su5_D2-typ_SF"/>
</dbReference>
<organism evidence="4 5">
    <name type="scientific">Demequina sediminis</name>
    <dbReference type="NCBI Taxonomy" id="1930058"/>
    <lineage>
        <taxon>Bacteria</taxon>
        <taxon>Bacillati</taxon>
        <taxon>Actinomycetota</taxon>
        <taxon>Actinomycetes</taxon>
        <taxon>Micrococcales</taxon>
        <taxon>Demequinaceae</taxon>
        <taxon>Demequina</taxon>
    </lineage>
</organism>
<dbReference type="Pfam" id="PF13180">
    <property type="entry name" value="PDZ_2"/>
    <property type="match status" value="1"/>
</dbReference>
<dbReference type="InterPro" id="IPR014721">
    <property type="entry name" value="Ribsml_uS5_D2-typ_fold_subgr"/>
</dbReference>
<dbReference type="InterPro" id="IPR036034">
    <property type="entry name" value="PDZ_sf"/>
</dbReference>
<feature type="active site" evidence="1">
    <location>
        <position position="316"/>
    </location>
</feature>
<dbReference type="Proteomes" id="UP001426770">
    <property type="component" value="Unassembled WGS sequence"/>
</dbReference>
<feature type="domain" description="Lon proteolytic" evidence="3">
    <location>
        <begin position="266"/>
        <end position="364"/>
    </location>
</feature>
<dbReference type="SUPFAM" id="SSF54211">
    <property type="entry name" value="Ribosomal protein S5 domain 2-like"/>
    <property type="match status" value="1"/>
</dbReference>
<accession>A0ABP9WIU4</accession>
<sequence length="375" mass="37927">MPHPGAPSIGDNGTVTTAEPTSPASTERATTTRRGTVMSVAGLATSVLIAALTVVPSPYAVGGAGPTFDTLGEADGVPLVEISGAPTFDSTGELRLTTVSVSRAGSQPFTLGRVLAAWASPRQYVVPQEEVFGTPGEEEAAEEQAQVDWITSQESATVSALEALGHPVPATMLVAGTADGSRAEGLLLEGDVIVAIDGGAVDTFDELAEAVGARSPGDEIAVTVEREGAEVTETFATLDDDGDAVIGVYVDPTFDLPIDVTVQIDSVGGPSAGLMFSLGIMDRLTEVDELAGARVAGTGTIDTTGDVGPIGGIRMKLYGAADAGAAWFLAPIENCADVRGNIPDGLNVVAVDTLDDAYEAITRIGAGDTAGLPGC</sequence>
<comment type="catalytic activity">
    <reaction evidence="1">
        <text>Hydrolysis of proteins in presence of ATP.</text>
        <dbReference type="EC" id="3.4.21.53"/>
    </reaction>
</comment>
<evidence type="ECO:0000313" key="4">
    <source>
        <dbReference type="EMBL" id="GAA5519665.1"/>
    </source>
</evidence>
<proteinExistence type="inferred from homology"/>